<dbReference type="InterPro" id="IPR011009">
    <property type="entry name" value="Kinase-like_dom_sf"/>
</dbReference>
<evidence type="ECO:0000256" key="8">
    <source>
        <dbReference type="ARBA" id="ARBA00048679"/>
    </source>
</evidence>
<dbReference type="PROSITE" id="PS00108">
    <property type="entry name" value="PROTEIN_KINASE_ST"/>
    <property type="match status" value="1"/>
</dbReference>
<dbReference type="PANTHER" id="PTHR24356">
    <property type="entry name" value="SERINE/THREONINE-PROTEIN KINASE"/>
    <property type="match status" value="1"/>
</dbReference>
<keyword evidence="2" id="KW-0723">Serine/threonine-protein kinase</keyword>
<dbReference type="PROSITE" id="PS50011">
    <property type="entry name" value="PROTEIN_KINASE_DOM"/>
    <property type="match status" value="1"/>
</dbReference>
<evidence type="ECO:0000313" key="10">
    <source>
        <dbReference type="EMBL" id="TFK26592.1"/>
    </source>
</evidence>
<dbReference type="OrthoDB" id="347657at2759"/>
<dbReference type="Pfam" id="PF00069">
    <property type="entry name" value="Pkinase"/>
    <property type="match status" value="1"/>
</dbReference>
<dbReference type="InterPro" id="IPR008271">
    <property type="entry name" value="Ser/Thr_kinase_AS"/>
</dbReference>
<reference evidence="10 11" key="1">
    <citation type="journal article" date="2019" name="Nat. Ecol. Evol.">
        <title>Megaphylogeny resolves global patterns of mushroom evolution.</title>
        <authorList>
            <person name="Varga T."/>
            <person name="Krizsan K."/>
            <person name="Foldi C."/>
            <person name="Dima B."/>
            <person name="Sanchez-Garcia M."/>
            <person name="Sanchez-Ramirez S."/>
            <person name="Szollosi G.J."/>
            <person name="Szarkandi J.G."/>
            <person name="Papp V."/>
            <person name="Albert L."/>
            <person name="Andreopoulos W."/>
            <person name="Angelini C."/>
            <person name="Antonin V."/>
            <person name="Barry K.W."/>
            <person name="Bougher N.L."/>
            <person name="Buchanan P."/>
            <person name="Buyck B."/>
            <person name="Bense V."/>
            <person name="Catcheside P."/>
            <person name="Chovatia M."/>
            <person name="Cooper J."/>
            <person name="Damon W."/>
            <person name="Desjardin D."/>
            <person name="Finy P."/>
            <person name="Geml J."/>
            <person name="Haridas S."/>
            <person name="Hughes K."/>
            <person name="Justo A."/>
            <person name="Karasinski D."/>
            <person name="Kautmanova I."/>
            <person name="Kiss B."/>
            <person name="Kocsube S."/>
            <person name="Kotiranta H."/>
            <person name="LaButti K.M."/>
            <person name="Lechner B.E."/>
            <person name="Liimatainen K."/>
            <person name="Lipzen A."/>
            <person name="Lukacs Z."/>
            <person name="Mihaltcheva S."/>
            <person name="Morgado L.N."/>
            <person name="Niskanen T."/>
            <person name="Noordeloos M.E."/>
            <person name="Ohm R.A."/>
            <person name="Ortiz-Santana B."/>
            <person name="Ovrebo C."/>
            <person name="Racz N."/>
            <person name="Riley R."/>
            <person name="Savchenko A."/>
            <person name="Shiryaev A."/>
            <person name="Soop K."/>
            <person name="Spirin V."/>
            <person name="Szebenyi C."/>
            <person name="Tomsovsky M."/>
            <person name="Tulloss R.E."/>
            <person name="Uehling J."/>
            <person name="Grigoriev I.V."/>
            <person name="Vagvolgyi C."/>
            <person name="Papp T."/>
            <person name="Martin F.M."/>
            <person name="Miettinen O."/>
            <person name="Hibbett D.S."/>
            <person name="Nagy L.G."/>
        </authorList>
    </citation>
    <scope>NUCLEOTIDE SEQUENCE [LARGE SCALE GENOMIC DNA]</scope>
    <source>
        <strain evidence="10 11">CBS 121175</strain>
    </source>
</reference>
<dbReference type="InterPro" id="IPR050236">
    <property type="entry name" value="Ser_Thr_kinase_AGC"/>
</dbReference>
<keyword evidence="4" id="KW-0547">Nucleotide-binding</keyword>
<evidence type="ECO:0000259" key="9">
    <source>
        <dbReference type="PROSITE" id="PS50011"/>
    </source>
</evidence>
<evidence type="ECO:0000256" key="1">
    <source>
        <dbReference type="ARBA" id="ARBA00012513"/>
    </source>
</evidence>
<dbReference type="GO" id="GO:0005524">
    <property type="term" value="F:ATP binding"/>
    <property type="evidence" value="ECO:0007669"/>
    <property type="project" value="UniProtKB-KW"/>
</dbReference>
<dbReference type="AlphaFoldDB" id="A0A5C3L0U4"/>
<evidence type="ECO:0000256" key="5">
    <source>
        <dbReference type="ARBA" id="ARBA00022777"/>
    </source>
</evidence>
<keyword evidence="3" id="KW-0808">Transferase</keyword>
<dbReference type="PANTHER" id="PTHR24356:SF163">
    <property type="entry name" value="3-PHOSPHOINOSITIDE-DEPENDENT PROTEIN KINASE 1-RELATED"/>
    <property type="match status" value="1"/>
</dbReference>
<accession>A0A5C3L0U4</accession>
<dbReference type="GO" id="GO:0035556">
    <property type="term" value="P:intracellular signal transduction"/>
    <property type="evidence" value="ECO:0007669"/>
    <property type="project" value="TreeGrafter"/>
</dbReference>
<keyword evidence="11" id="KW-1185">Reference proteome</keyword>
<dbReference type="InterPro" id="IPR000719">
    <property type="entry name" value="Prot_kinase_dom"/>
</dbReference>
<dbReference type="SMART" id="SM00220">
    <property type="entry name" value="S_TKc"/>
    <property type="match status" value="1"/>
</dbReference>
<dbReference type="STRING" id="230819.A0A5C3L0U4"/>
<keyword evidence="6" id="KW-0067">ATP-binding</keyword>
<keyword evidence="5 10" id="KW-0418">Kinase</keyword>
<name>A0A5C3L0U4_COPMA</name>
<proteinExistence type="predicted"/>
<evidence type="ECO:0000256" key="4">
    <source>
        <dbReference type="ARBA" id="ARBA00022741"/>
    </source>
</evidence>
<dbReference type="EMBL" id="ML210173">
    <property type="protein sequence ID" value="TFK26592.1"/>
    <property type="molecule type" value="Genomic_DNA"/>
</dbReference>
<feature type="domain" description="Protein kinase" evidence="9">
    <location>
        <begin position="23"/>
        <end position="289"/>
    </location>
</feature>
<dbReference type="Gene3D" id="1.10.510.10">
    <property type="entry name" value="Transferase(Phosphotransferase) domain 1"/>
    <property type="match status" value="1"/>
</dbReference>
<dbReference type="GO" id="GO:0004674">
    <property type="term" value="F:protein serine/threonine kinase activity"/>
    <property type="evidence" value="ECO:0007669"/>
    <property type="project" value="UniProtKB-KW"/>
</dbReference>
<dbReference type="Proteomes" id="UP000307440">
    <property type="component" value="Unassembled WGS sequence"/>
</dbReference>
<evidence type="ECO:0000313" key="11">
    <source>
        <dbReference type="Proteomes" id="UP000307440"/>
    </source>
</evidence>
<evidence type="ECO:0000256" key="3">
    <source>
        <dbReference type="ARBA" id="ARBA00022679"/>
    </source>
</evidence>
<comment type="catalytic activity">
    <reaction evidence="8">
        <text>L-seryl-[protein] + ATP = O-phospho-L-seryl-[protein] + ADP + H(+)</text>
        <dbReference type="Rhea" id="RHEA:17989"/>
        <dbReference type="Rhea" id="RHEA-COMP:9863"/>
        <dbReference type="Rhea" id="RHEA-COMP:11604"/>
        <dbReference type="ChEBI" id="CHEBI:15378"/>
        <dbReference type="ChEBI" id="CHEBI:29999"/>
        <dbReference type="ChEBI" id="CHEBI:30616"/>
        <dbReference type="ChEBI" id="CHEBI:83421"/>
        <dbReference type="ChEBI" id="CHEBI:456216"/>
        <dbReference type="EC" id="2.7.11.1"/>
    </reaction>
</comment>
<evidence type="ECO:0000256" key="6">
    <source>
        <dbReference type="ARBA" id="ARBA00022840"/>
    </source>
</evidence>
<protein>
    <recommendedName>
        <fullName evidence="1">non-specific serine/threonine protein kinase</fullName>
        <ecNumber evidence="1">2.7.11.1</ecNumber>
    </recommendedName>
</protein>
<dbReference type="Gene3D" id="3.30.200.20">
    <property type="entry name" value="Phosphorylase Kinase, domain 1"/>
    <property type="match status" value="1"/>
</dbReference>
<evidence type="ECO:0000256" key="7">
    <source>
        <dbReference type="ARBA" id="ARBA00047899"/>
    </source>
</evidence>
<sequence length="359" mass="40085">MPAGMEEKTSASQLQRPPCLDDFEVGEEIAWGSLATIVEATHKKSGKIYAIKILNKMQLAKKKMVRSALAEKDALVALSNNPHPGIVRLAYCFQDVENLYFAEDLAPNGDLKTLTLKMGSLSLDCSRYYAAQMLDAILWMHDMGVSHRDIKPENCLLDHSMRIKIADFGSAYVNKKGAPLSEPRTNTFVGTAAFLSPDVLLRLLSDPRGPDLWALGACLFFYLFGTYPFAGATDYLIMEQIKKLNYTIPDDADSDAKDIIKKLLVLDPSERLGLPPQSSVDELMQHPFFVGQKSLKVPTEDEGLPQESRRFIDWDKLWAMPPPELKSGARAPRSASAVREDNDITEDLWAKLEEIHLVQ</sequence>
<evidence type="ECO:0000256" key="2">
    <source>
        <dbReference type="ARBA" id="ARBA00022527"/>
    </source>
</evidence>
<gene>
    <name evidence="10" type="ORF">FA15DRAFT_667296</name>
</gene>
<comment type="catalytic activity">
    <reaction evidence="7">
        <text>L-threonyl-[protein] + ATP = O-phospho-L-threonyl-[protein] + ADP + H(+)</text>
        <dbReference type="Rhea" id="RHEA:46608"/>
        <dbReference type="Rhea" id="RHEA-COMP:11060"/>
        <dbReference type="Rhea" id="RHEA-COMP:11605"/>
        <dbReference type="ChEBI" id="CHEBI:15378"/>
        <dbReference type="ChEBI" id="CHEBI:30013"/>
        <dbReference type="ChEBI" id="CHEBI:30616"/>
        <dbReference type="ChEBI" id="CHEBI:61977"/>
        <dbReference type="ChEBI" id="CHEBI:456216"/>
        <dbReference type="EC" id="2.7.11.1"/>
    </reaction>
</comment>
<dbReference type="SUPFAM" id="SSF56112">
    <property type="entry name" value="Protein kinase-like (PK-like)"/>
    <property type="match status" value="1"/>
</dbReference>
<organism evidence="10 11">
    <name type="scientific">Coprinopsis marcescibilis</name>
    <name type="common">Agaric fungus</name>
    <name type="synonym">Psathyrella marcescibilis</name>
    <dbReference type="NCBI Taxonomy" id="230819"/>
    <lineage>
        <taxon>Eukaryota</taxon>
        <taxon>Fungi</taxon>
        <taxon>Dikarya</taxon>
        <taxon>Basidiomycota</taxon>
        <taxon>Agaricomycotina</taxon>
        <taxon>Agaricomycetes</taxon>
        <taxon>Agaricomycetidae</taxon>
        <taxon>Agaricales</taxon>
        <taxon>Agaricineae</taxon>
        <taxon>Psathyrellaceae</taxon>
        <taxon>Coprinopsis</taxon>
    </lineage>
</organism>
<dbReference type="EC" id="2.7.11.1" evidence="1"/>